<organism evidence="6 7">
    <name type="scientific">Gonium pectorale</name>
    <name type="common">Green alga</name>
    <dbReference type="NCBI Taxonomy" id="33097"/>
    <lineage>
        <taxon>Eukaryota</taxon>
        <taxon>Viridiplantae</taxon>
        <taxon>Chlorophyta</taxon>
        <taxon>core chlorophytes</taxon>
        <taxon>Chlorophyceae</taxon>
        <taxon>CS clade</taxon>
        <taxon>Chlamydomonadales</taxon>
        <taxon>Volvocaceae</taxon>
        <taxon>Gonium</taxon>
    </lineage>
</organism>
<dbReference type="PANTHER" id="PTHR31251:SF169">
    <property type="entry name" value="SQUAMOSA PROMOTER-BINDING-LIKE PROTEIN 8"/>
    <property type="match status" value="1"/>
</dbReference>
<dbReference type="STRING" id="33097.A0A150FWC1"/>
<dbReference type="PROSITE" id="PS51141">
    <property type="entry name" value="ZF_SBP"/>
    <property type="match status" value="1"/>
</dbReference>
<feature type="region of interest" description="Disordered" evidence="4">
    <location>
        <begin position="1"/>
        <end position="21"/>
    </location>
</feature>
<keyword evidence="7" id="KW-1185">Reference proteome</keyword>
<dbReference type="Proteomes" id="UP000075714">
    <property type="component" value="Unassembled WGS sequence"/>
</dbReference>
<accession>A0A150FWC1</accession>
<evidence type="ECO:0000256" key="1">
    <source>
        <dbReference type="ARBA" id="ARBA00022723"/>
    </source>
</evidence>
<dbReference type="AlphaFoldDB" id="A0A150FWC1"/>
<dbReference type="SUPFAM" id="SSF103612">
    <property type="entry name" value="SBT domain"/>
    <property type="match status" value="1"/>
</dbReference>
<comment type="caution">
    <text evidence="6">The sequence shown here is derived from an EMBL/GenBank/DDBJ whole genome shotgun (WGS) entry which is preliminary data.</text>
</comment>
<dbReference type="Pfam" id="PF03110">
    <property type="entry name" value="SBP"/>
    <property type="match status" value="1"/>
</dbReference>
<evidence type="ECO:0000256" key="2">
    <source>
        <dbReference type="ARBA" id="ARBA00022771"/>
    </source>
</evidence>
<dbReference type="Gene3D" id="4.10.1100.10">
    <property type="entry name" value="Transcription factor, SBP-box domain"/>
    <property type="match status" value="1"/>
</dbReference>
<evidence type="ECO:0000259" key="5">
    <source>
        <dbReference type="PROSITE" id="PS51141"/>
    </source>
</evidence>
<dbReference type="GO" id="GO:0008270">
    <property type="term" value="F:zinc ion binding"/>
    <property type="evidence" value="ECO:0007669"/>
    <property type="project" value="UniProtKB-KW"/>
</dbReference>
<reference evidence="7" key="1">
    <citation type="journal article" date="2016" name="Nat. Commun.">
        <title>The Gonium pectorale genome demonstrates co-option of cell cycle regulation during the evolution of multicellularity.</title>
        <authorList>
            <person name="Hanschen E.R."/>
            <person name="Marriage T.N."/>
            <person name="Ferris P.J."/>
            <person name="Hamaji T."/>
            <person name="Toyoda A."/>
            <person name="Fujiyama A."/>
            <person name="Neme R."/>
            <person name="Noguchi H."/>
            <person name="Minakuchi Y."/>
            <person name="Suzuki M."/>
            <person name="Kawai-Toyooka H."/>
            <person name="Smith D.R."/>
            <person name="Sparks H."/>
            <person name="Anderson J."/>
            <person name="Bakaric R."/>
            <person name="Luria V."/>
            <person name="Karger A."/>
            <person name="Kirschner M.W."/>
            <person name="Durand P.M."/>
            <person name="Michod R.E."/>
            <person name="Nozaki H."/>
            <person name="Olson B.J."/>
        </authorList>
    </citation>
    <scope>NUCLEOTIDE SEQUENCE [LARGE SCALE GENOMIC DNA]</scope>
    <source>
        <strain evidence="7">NIES-2863</strain>
    </source>
</reference>
<dbReference type="PANTHER" id="PTHR31251">
    <property type="entry name" value="SQUAMOSA PROMOTER-BINDING-LIKE PROTEIN 4"/>
    <property type="match status" value="1"/>
</dbReference>
<keyword evidence="3" id="KW-0862">Zinc</keyword>
<dbReference type="GO" id="GO:0005634">
    <property type="term" value="C:nucleus"/>
    <property type="evidence" value="ECO:0007669"/>
    <property type="project" value="InterPro"/>
</dbReference>
<dbReference type="InterPro" id="IPR004333">
    <property type="entry name" value="SBP_dom"/>
</dbReference>
<feature type="domain" description="SBP-type" evidence="5">
    <location>
        <begin position="33"/>
        <end position="102"/>
    </location>
</feature>
<dbReference type="GO" id="GO:0003677">
    <property type="term" value="F:DNA binding"/>
    <property type="evidence" value="ECO:0007669"/>
    <property type="project" value="InterPro"/>
</dbReference>
<protein>
    <recommendedName>
        <fullName evidence="5">SBP-type domain-containing protein</fullName>
    </recommendedName>
</protein>
<dbReference type="InterPro" id="IPR044817">
    <property type="entry name" value="SBP-like"/>
</dbReference>
<dbReference type="OrthoDB" id="514967at2759"/>
<gene>
    <name evidence="6" type="ORF">GPECTOR_547g557</name>
</gene>
<evidence type="ECO:0000313" key="6">
    <source>
        <dbReference type="EMBL" id="KXZ41330.1"/>
    </source>
</evidence>
<evidence type="ECO:0000256" key="4">
    <source>
        <dbReference type="SAM" id="MobiDB-lite"/>
    </source>
</evidence>
<evidence type="ECO:0000313" key="7">
    <source>
        <dbReference type="Proteomes" id="UP000075714"/>
    </source>
</evidence>
<sequence length="102" mass="11088">MSYQAEGSGGDGLDLAGGTADGERVNQGAEVTANRCQADGCLADLSGLKRYFRRYHVCETHIRAQVVLISGRPVRFCDQCSTFHALSFFDGTRRWEAGRGGE</sequence>
<name>A0A150FWC1_GONPE</name>
<dbReference type="EMBL" id="LSYV01000544">
    <property type="protein sequence ID" value="KXZ41330.1"/>
    <property type="molecule type" value="Genomic_DNA"/>
</dbReference>
<dbReference type="InterPro" id="IPR036893">
    <property type="entry name" value="SBP_sf"/>
</dbReference>
<keyword evidence="1" id="KW-0479">Metal-binding</keyword>
<evidence type="ECO:0000256" key="3">
    <source>
        <dbReference type="ARBA" id="ARBA00022833"/>
    </source>
</evidence>
<proteinExistence type="predicted"/>
<keyword evidence="2" id="KW-0863">Zinc-finger</keyword>